<feature type="transmembrane region" description="Helical" evidence="1">
    <location>
        <begin position="120"/>
        <end position="141"/>
    </location>
</feature>
<keyword evidence="2" id="KW-0560">Oxidoreductase</keyword>
<feature type="transmembrane region" description="Helical" evidence="1">
    <location>
        <begin position="226"/>
        <end position="246"/>
    </location>
</feature>
<dbReference type="RefSeq" id="WP_338209036.1">
    <property type="nucleotide sequence ID" value="NZ_JAYMFF010000002.1"/>
</dbReference>
<evidence type="ECO:0000313" key="2">
    <source>
        <dbReference type="EMBL" id="MEC4175327.1"/>
    </source>
</evidence>
<keyword evidence="1" id="KW-0812">Transmembrane</keyword>
<evidence type="ECO:0000313" key="3">
    <source>
        <dbReference type="Proteomes" id="UP001349994"/>
    </source>
</evidence>
<dbReference type="GO" id="GO:0016491">
    <property type="term" value="F:oxidoreductase activity"/>
    <property type="evidence" value="ECO:0007669"/>
    <property type="project" value="UniProtKB-KW"/>
</dbReference>
<name>A0ABU6IFZ7_9ACTN</name>
<reference evidence="2 3" key="1">
    <citation type="submission" date="2024-01" db="EMBL/GenBank/DDBJ databases">
        <title>novel species in genus Adlercreutzia.</title>
        <authorList>
            <person name="Liu X."/>
        </authorList>
    </citation>
    <scope>NUCLEOTIDE SEQUENCE [LARGE SCALE GENOMIC DNA]</scope>
    <source>
        <strain evidence="2 3">R7</strain>
    </source>
</reference>
<keyword evidence="1" id="KW-0472">Membrane</keyword>
<keyword evidence="3" id="KW-1185">Reference proteome</keyword>
<dbReference type="Pfam" id="PF04976">
    <property type="entry name" value="DmsC"/>
    <property type="match status" value="1"/>
</dbReference>
<feature type="transmembrane region" description="Helical" evidence="1">
    <location>
        <begin position="267"/>
        <end position="295"/>
    </location>
</feature>
<gene>
    <name evidence="2" type="ORF">VIN30_02550</name>
</gene>
<feature type="transmembrane region" description="Helical" evidence="1">
    <location>
        <begin position="12"/>
        <end position="32"/>
    </location>
</feature>
<sequence>MGTGFSEAPLALFTTLAPMAAASFIVIAYAFIAGKPTAEEARRLDRWTALPAVVMLLAMVAAFLHLANPLAAFEVFAGVGRSPLSNELLVVVLFSVVALVYWLCGLAGKLPTSGGVRTGLLVVLAVGSLAVAAACGMAYLIPTVPTWNNPLGVVAMLGYALTGGAALGSAVCAMARVALPTQAPLCGAVLAGVGAVLALAALGAQAAGLDAVANIWGAASGLVPDLGLMVGAFGLCAAAAVVMIFLGKRSAGAAGAEGAQAAAGRIVVAPVFAVGAAVLAAAGIFIVRIAFYGLYMGIAL</sequence>
<feature type="transmembrane region" description="Helical" evidence="1">
    <location>
        <begin position="185"/>
        <end position="206"/>
    </location>
</feature>
<comment type="caution">
    <text evidence="2">The sequence shown here is derived from an EMBL/GenBank/DDBJ whole genome shotgun (WGS) entry which is preliminary data.</text>
</comment>
<proteinExistence type="predicted"/>
<organism evidence="2 3">
    <name type="scientific">Adlercreutzia wanghongyangiae</name>
    <dbReference type="NCBI Taxonomy" id="3111451"/>
    <lineage>
        <taxon>Bacteria</taxon>
        <taxon>Bacillati</taxon>
        <taxon>Actinomycetota</taxon>
        <taxon>Coriobacteriia</taxon>
        <taxon>Eggerthellales</taxon>
        <taxon>Eggerthellaceae</taxon>
        <taxon>Adlercreutzia</taxon>
    </lineage>
</organism>
<dbReference type="Proteomes" id="UP001349994">
    <property type="component" value="Unassembled WGS sequence"/>
</dbReference>
<dbReference type="EC" id="1.8.5.3" evidence="2"/>
<feature type="transmembrane region" description="Helical" evidence="1">
    <location>
        <begin position="153"/>
        <end position="173"/>
    </location>
</feature>
<evidence type="ECO:0000256" key="1">
    <source>
        <dbReference type="SAM" id="Phobius"/>
    </source>
</evidence>
<feature type="transmembrane region" description="Helical" evidence="1">
    <location>
        <begin position="44"/>
        <end position="68"/>
    </location>
</feature>
<dbReference type="InterPro" id="IPR007059">
    <property type="entry name" value="DmsC"/>
</dbReference>
<dbReference type="PANTHER" id="PTHR38095">
    <property type="entry name" value="ANAEROBIC DIMETHYL SULFOXIDE REDUCTASE CHAIN YNFH"/>
    <property type="match status" value="1"/>
</dbReference>
<dbReference type="PANTHER" id="PTHR38095:SF2">
    <property type="entry name" value="ANAEROBIC DIMETHYL SULFOXIDE REDUCTASE CHAIN C"/>
    <property type="match status" value="1"/>
</dbReference>
<accession>A0ABU6IFZ7</accession>
<protein>
    <submittedName>
        <fullName evidence="2">DmsC/YnfH family molybdoenzyme membrane anchor subunit</fullName>
        <ecNumber evidence="2">1.8.5.3</ecNumber>
    </submittedName>
</protein>
<dbReference type="EMBL" id="JAYMFF010000002">
    <property type="protein sequence ID" value="MEC4175327.1"/>
    <property type="molecule type" value="Genomic_DNA"/>
</dbReference>
<feature type="transmembrane region" description="Helical" evidence="1">
    <location>
        <begin position="88"/>
        <end position="108"/>
    </location>
</feature>
<keyword evidence="1" id="KW-1133">Transmembrane helix</keyword>